<organism evidence="1 2">
    <name type="scientific">Pelomonas aquatica</name>
    <dbReference type="NCBI Taxonomy" id="431058"/>
    <lineage>
        <taxon>Bacteria</taxon>
        <taxon>Pseudomonadati</taxon>
        <taxon>Pseudomonadota</taxon>
        <taxon>Betaproteobacteria</taxon>
        <taxon>Burkholderiales</taxon>
        <taxon>Sphaerotilaceae</taxon>
        <taxon>Roseateles</taxon>
    </lineage>
</organism>
<keyword evidence="2" id="KW-1185">Reference proteome</keyword>
<comment type="caution">
    <text evidence="1">The sequence shown here is derived from an EMBL/GenBank/DDBJ whole genome shotgun (WGS) entry which is preliminary data.</text>
</comment>
<dbReference type="Proteomes" id="UP001180536">
    <property type="component" value="Unassembled WGS sequence"/>
</dbReference>
<name>A0ABU1ZF87_9BURK</name>
<dbReference type="EMBL" id="JAVDXQ010000008">
    <property type="protein sequence ID" value="MDR7299290.1"/>
    <property type="molecule type" value="Genomic_DNA"/>
</dbReference>
<proteinExistence type="predicted"/>
<sequence>MAFAAIVLAGGGAVAWLHGDKPASGAPAATPAAALELPAATAEAASTTAVGLAVPASSAVAASGMAASGKPAAAARPPEESPAETLRQVQLALSGGSPEDALKAAQTLRHCATMSRAPEALFAVRDQPDLMPANVKKAIKEMGGEDGVSNETIAQAQRDQRRCQVFDAATLARSGELLQKAYEGKAPGAALAYLQSLQSPDAKDKADPALIARLQADVRQAAQAGDPNTLMSLAMASGDMARDLGITPAQRSGYRNAYVQIQDELVPGLGKGMVKVIDAVALMNPTAPLTAAQQREADALTTQVVEAWRRGRKS</sequence>
<accession>A0ABU1ZF87</accession>
<reference evidence="1 2" key="1">
    <citation type="submission" date="2023-07" db="EMBL/GenBank/DDBJ databases">
        <title>Sorghum-associated microbial communities from plants grown in Nebraska, USA.</title>
        <authorList>
            <person name="Schachtman D."/>
        </authorList>
    </citation>
    <scope>NUCLEOTIDE SEQUENCE [LARGE SCALE GENOMIC DNA]</scope>
    <source>
        <strain evidence="1 2">BE310</strain>
    </source>
</reference>
<gene>
    <name evidence="1" type="ORF">J2X16_004660</name>
</gene>
<evidence type="ECO:0000313" key="1">
    <source>
        <dbReference type="EMBL" id="MDR7299290.1"/>
    </source>
</evidence>
<protein>
    <submittedName>
        <fullName evidence="1">Uncharacterized protein</fullName>
    </submittedName>
</protein>
<dbReference type="RefSeq" id="WP_310348869.1">
    <property type="nucleotide sequence ID" value="NZ_JAVDXQ010000008.1"/>
</dbReference>
<evidence type="ECO:0000313" key="2">
    <source>
        <dbReference type="Proteomes" id="UP001180536"/>
    </source>
</evidence>